<dbReference type="GO" id="GO:0005886">
    <property type="term" value="C:plasma membrane"/>
    <property type="evidence" value="ECO:0007669"/>
    <property type="project" value="UniProtKB-SubCell"/>
</dbReference>
<dbReference type="NCBIfam" id="TIGR04178">
    <property type="entry name" value="exo_archaeo"/>
    <property type="match status" value="1"/>
</dbReference>
<evidence type="ECO:0000256" key="7">
    <source>
        <dbReference type="ARBA" id="ARBA00023136"/>
    </source>
</evidence>
<organism evidence="9 10">
    <name type="scientific">Pseudazoarcus pumilus</name>
    <dbReference type="NCBI Taxonomy" id="2067960"/>
    <lineage>
        <taxon>Bacteria</taxon>
        <taxon>Pseudomonadati</taxon>
        <taxon>Pseudomonadota</taxon>
        <taxon>Betaproteobacteria</taxon>
        <taxon>Rhodocyclales</taxon>
        <taxon>Zoogloeaceae</taxon>
        <taxon>Pseudazoarcus</taxon>
    </lineage>
</organism>
<comment type="subcellular location">
    <subcellularLocation>
        <location evidence="1">Cell membrane</location>
        <topology evidence="1">Multi-pass membrane protein</topology>
    </subcellularLocation>
</comment>
<dbReference type="EMBL" id="CP025682">
    <property type="protein sequence ID" value="AUN95700.1"/>
    <property type="molecule type" value="Genomic_DNA"/>
</dbReference>
<dbReference type="InterPro" id="IPR019127">
    <property type="entry name" value="Exosortase"/>
</dbReference>
<dbReference type="KEGG" id="atw:C0099_12625"/>
<dbReference type="Proteomes" id="UP000242205">
    <property type="component" value="Chromosome"/>
</dbReference>
<keyword evidence="3" id="KW-0645">Protease</keyword>
<name>A0A2I6S8W2_9RHOO</name>
<dbReference type="InterPro" id="IPR026392">
    <property type="entry name" value="Exo/Archaeosortase_dom"/>
</dbReference>
<evidence type="ECO:0000256" key="2">
    <source>
        <dbReference type="ARBA" id="ARBA00022475"/>
    </source>
</evidence>
<keyword evidence="7 8" id="KW-0472">Membrane</keyword>
<sequence length="172" mass="19105">MFRFFAVFMVLLVAMFVAELTPPVQKAVVVPWTSTLAAISAWLVGMFDPQVISYGKILQHAGTGVGVSIEAGCNGIEACIILTAGVLAYPAPWRMKLAGILIGFVAIQAVNVLRVITLFYLADWNQQWFEFAHLYLWQVLIMIDVLVVWLLWIRYVARNDSAPVEFDGAARA</sequence>
<dbReference type="RefSeq" id="WP_102247746.1">
    <property type="nucleotide sequence ID" value="NZ_CP025682.1"/>
</dbReference>
<evidence type="ECO:0000256" key="4">
    <source>
        <dbReference type="ARBA" id="ARBA00022692"/>
    </source>
</evidence>
<keyword evidence="2" id="KW-1003">Cell membrane</keyword>
<dbReference type="AlphaFoldDB" id="A0A2I6S8W2"/>
<keyword evidence="6 8" id="KW-1133">Transmembrane helix</keyword>
<dbReference type="InterPro" id="IPR026441">
    <property type="entry name" value="Exosort_XrtH"/>
</dbReference>
<evidence type="ECO:0000256" key="5">
    <source>
        <dbReference type="ARBA" id="ARBA00022801"/>
    </source>
</evidence>
<dbReference type="OrthoDB" id="5540917at2"/>
<dbReference type="GO" id="GO:0006508">
    <property type="term" value="P:proteolysis"/>
    <property type="evidence" value="ECO:0007669"/>
    <property type="project" value="UniProtKB-KW"/>
</dbReference>
<gene>
    <name evidence="9" type="primary">xrtH</name>
    <name evidence="9" type="ORF">C0099_12625</name>
</gene>
<reference evidence="9 10" key="1">
    <citation type="submission" date="2018-01" db="EMBL/GenBank/DDBJ databases">
        <authorList>
            <person name="Fu G.-Y."/>
        </authorList>
    </citation>
    <scope>NUCLEOTIDE SEQUENCE [LARGE SCALE GENOMIC DNA]</scope>
    <source>
        <strain evidence="9 10">SY39</strain>
    </source>
</reference>
<keyword evidence="5" id="KW-0378">Hydrolase</keyword>
<dbReference type="Pfam" id="PF09721">
    <property type="entry name" value="Exosortase_EpsH"/>
    <property type="match status" value="1"/>
</dbReference>
<evidence type="ECO:0000256" key="8">
    <source>
        <dbReference type="SAM" id="Phobius"/>
    </source>
</evidence>
<dbReference type="GO" id="GO:0008233">
    <property type="term" value="F:peptidase activity"/>
    <property type="evidence" value="ECO:0007669"/>
    <property type="project" value="UniProtKB-KW"/>
</dbReference>
<keyword evidence="4 8" id="KW-0812">Transmembrane</keyword>
<evidence type="ECO:0000256" key="3">
    <source>
        <dbReference type="ARBA" id="ARBA00022670"/>
    </source>
</evidence>
<dbReference type="NCBIfam" id="TIGR04177">
    <property type="entry name" value="exosort_XrtH"/>
    <property type="match status" value="1"/>
</dbReference>
<evidence type="ECO:0000256" key="6">
    <source>
        <dbReference type="ARBA" id="ARBA00022989"/>
    </source>
</evidence>
<protein>
    <submittedName>
        <fullName evidence="9">Exosortase H</fullName>
    </submittedName>
</protein>
<evidence type="ECO:0000313" key="9">
    <source>
        <dbReference type="EMBL" id="AUN95700.1"/>
    </source>
</evidence>
<feature type="transmembrane region" description="Helical" evidence="8">
    <location>
        <begin position="134"/>
        <end position="153"/>
    </location>
</feature>
<feature type="transmembrane region" description="Helical" evidence="8">
    <location>
        <begin position="28"/>
        <end position="47"/>
    </location>
</feature>
<accession>A0A2I6S8W2</accession>
<keyword evidence="10" id="KW-1185">Reference proteome</keyword>
<evidence type="ECO:0000313" key="10">
    <source>
        <dbReference type="Proteomes" id="UP000242205"/>
    </source>
</evidence>
<evidence type="ECO:0000256" key="1">
    <source>
        <dbReference type="ARBA" id="ARBA00004651"/>
    </source>
</evidence>
<feature type="transmembrane region" description="Helical" evidence="8">
    <location>
        <begin position="97"/>
        <end position="122"/>
    </location>
</feature>
<proteinExistence type="predicted"/>